<proteinExistence type="predicted"/>
<evidence type="ECO:0000313" key="3">
    <source>
        <dbReference type="Proteomes" id="UP000601223"/>
    </source>
</evidence>
<accession>A0A8J3JPN4</accession>
<feature type="region of interest" description="Disordered" evidence="1">
    <location>
        <begin position="1"/>
        <end position="49"/>
    </location>
</feature>
<sequence>MRVVVHGRQPHPGLGESRGLQPHRLEPGDGAFTWHGESPAERQRPRDGVHIRGHPVNLALQAVQGCACGGLRSAGADLDTCRHAPNLEVDLDQRRTFRAADGADA</sequence>
<dbReference type="AlphaFoldDB" id="A0A8J3JPN4"/>
<keyword evidence="3" id="KW-1185">Reference proteome</keyword>
<feature type="compositionally biased region" description="Basic and acidic residues" evidence="1">
    <location>
        <begin position="38"/>
        <end position="49"/>
    </location>
</feature>
<gene>
    <name evidence="2" type="ORF">Cba03nite_59950</name>
</gene>
<dbReference type="EMBL" id="BONF01000039">
    <property type="protein sequence ID" value="GIF84646.1"/>
    <property type="molecule type" value="Genomic_DNA"/>
</dbReference>
<protein>
    <submittedName>
        <fullName evidence="2">Uncharacterized protein</fullName>
    </submittedName>
</protein>
<evidence type="ECO:0000256" key="1">
    <source>
        <dbReference type="SAM" id="MobiDB-lite"/>
    </source>
</evidence>
<reference evidence="2 3" key="1">
    <citation type="submission" date="2021-01" db="EMBL/GenBank/DDBJ databases">
        <title>Whole genome shotgun sequence of Catellatospora bangladeshensis NBRC 107357.</title>
        <authorList>
            <person name="Komaki H."/>
            <person name="Tamura T."/>
        </authorList>
    </citation>
    <scope>NUCLEOTIDE SEQUENCE [LARGE SCALE GENOMIC DNA]</scope>
    <source>
        <strain evidence="2 3">NBRC 107357</strain>
    </source>
</reference>
<name>A0A8J3JPN4_9ACTN</name>
<comment type="caution">
    <text evidence="2">The sequence shown here is derived from an EMBL/GenBank/DDBJ whole genome shotgun (WGS) entry which is preliminary data.</text>
</comment>
<dbReference type="Proteomes" id="UP000601223">
    <property type="component" value="Unassembled WGS sequence"/>
</dbReference>
<organism evidence="2 3">
    <name type="scientific">Catellatospora bangladeshensis</name>
    <dbReference type="NCBI Taxonomy" id="310355"/>
    <lineage>
        <taxon>Bacteria</taxon>
        <taxon>Bacillati</taxon>
        <taxon>Actinomycetota</taxon>
        <taxon>Actinomycetes</taxon>
        <taxon>Micromonosporales</taxon>
        <taxon>Micromonosporaceae</taxon>
        <taxon>Catellatospora</taxon>
    </lineage>
</organism>
<evidence type="ECO:0000313" key="2">
    <source>
        <dbReference type="EMBL" id="GIF84646.1"/>
    </source>
</evidence>